<dbReference type="RefSeq" id="WP_092479636.1">
    <property type="nucleotide sequence ID" value="NZ_FOXW01000002.1"/>
</dbReference>
<evidence type="ECO:0000256" key="2">
    <source>
        <dbReference type="ARBA" id="ARBA00022679"/>
    </source>
</evidence>
<dbReference type="STRING" id="82801.SAMN04488506_0556"/>
<evidence type="ECO:0000313" key="5">
    <source>
        <dbReference type="Proteomes" id="UP000199136"/>
    </source>
</evidence>
<keyword evidence="2 4" id="KW-0808">Transferase</keyword>
<dbReference type="GO" id="GO:0016757">
    <property type="term" value="F:glycosyltransferase activity"/>
    <property type="evidence" value="ECO:0007669"/>
    <property type="project" value="UniProtKB-KW"/>
</dbReference>
<sequence>MISIIVPIKNAEKSLFKCLHSIKNQTFRHFEAILVNYGSIDKSGEICEKFASNDSRFHVIHLDSTNASRAKNIGLAYAQGEYVCFVNAVDWINAEMLEELINTNKIFQGDIVTCRYFEDSISELFLTPGPDENKIMSKNEAIQLCLSQPRVNSFLGNKLYKLELFSSSPAVHFDEDIEYYEDLLVAMQLFDKSQRIVYSPPPHYHYYLNRHLPLNVLQIKGKLDGLVAIERAVELLSKDPSVDTKILKDLYIKLNLSSIFTLLTLENVDSSFINDLRQKLHAYGLNELKDSDLKKCCQITRRNIGLGKIYWDMFYKKKLVE</sequence>
<keyword evidence="5" id="KW-1185">Reference proteome</keyword>
<dbReference type="InterPro" id="IPR001173">
    <property type="entry name" value="Glyco_trans_2-like"/>
</dbReference>
<organism evidence="4 5">
    <name type="scientific">Desemzia incerta</name>
    <dbReference type="NCBI Taxonomy" id="82801"/>
    <lineage>
        <taxon>Bacteria</taxon>
        <taxon>Bacillati</taxon>
        <taxon>Bacillota</taxon>
        <taxon>Bacilli</taxon>
        <taxon>Lactobacillales</taxon>
        <taxon>Carnobacteriaceae</taxon>
        <taxon>Desemzia</taxon>
    </lineage>
</organism>
<gene>
    <name evidence="4" type="ORF">SAMN04488506_0556</name>
</gene>
<dbReference type="Proteomes" id="UP000199136">
    <property type="component" value="Unassembled WGS sequence"/>
</dbReference>
<dbReference type="OrthoDB" id="396512at2"/>
<dbReference type="SUPFAM" id="SSF53448">
    <property type="entry name" value="Nucleotide-diphospho-sugar transferases"/>
    <property type="match status" value="1"/>
</dbReference>
<evidence type="ECO:0000313" key="4">
    <source>
        <dbReference type="EMBL" id="SFQ10280.1"/>
    </source>
</evidence>
<dbReference type="Pfam" id="PF00535">
    <property type="entry name" value="Glycos_transf_2"/>
    <property type="match status" value="1"/>
</dbReference>
<protein>
    <submittedName>
        <fullName evidence="4">Glycosyl transferase family 2</fullName>
    </submittedName>
</protein>
<dbReference type="Gene3D" id="3.90.550.10">
    <property type="entry name" value="Spore Coat Polysaccharide Biosynthesis Protein SpsA, Chain A"/>
    <property type="match status" value="1"/>
</dbReference>
<dbReference type="CDD" id="cd00761">
    <property type="entry name" value="Glyco_tranf_GTA_type"/>
    <property type="match status" value="1"/>
</dbReference>
<dbReference type="InterPro" id="IPR029044">
    <property type="entry name" value="Nucleotide-diphossugar_trans"/>
</dbReference>
<dbReference type="AlphaFoldDB" id="A0A1I5VS48"/>
<name>A0A1I5VS48_9LACT</name>
<dbReference type="EMBL" id="FOXW01000002">
    <property type="protein sequence ID" value="SFQ10280.1"/>
    <property type="molecule type" value="Genomic_DNA"/>
</dbReference>
<evidence type="ECO:0000259" key="3">
    <source>
        <dbReference type="Pfam" id="PF00535"/>
    </source>
</evidence>
<keyword evidence="1" id="KW-0328">Glycosyltransferase</keyword>
<accession>A0A1I5VS48</accession>
<reference evidence="4 5" key="1">
    <citation type="submission" date="2016-10" db="EMBL/GenBank/DDBJ databases">
        <authorList>
            <person name="de Groot N.N."/>
        </authorList>
    </citation>
    <scope>NUCLEOTIDE SEQUENCE [LARGE SCALE GENOMIC DNA]</scope>
    <source>
        <strain evidence="4 5">DSM 20581</strain>
    </source>
</reference>
<dbReference type="PANTHER" id="PTHR22916">
    <property type="entry name" value="GLYCOSYLTRANSFERASE"/>
    <property type="match status" value="1"/>
</dbReference>
<dbReference type="PANTHER" id="PTHR22916:SF51">
    <property type="entry name" value="GLYCOSYLTRANSFERASE EPSH-RELATED"/>
    <property type="match status" value="1"/>
</dbReference>
<proteinExistence type="predicted"/>
<evidence type="ECO:0000256" key="1">
    <source>
        <dbReference type="ARBA" id="ARBA00022676"/>
    </source>
</evidence>
<feature type="domain" description="Glycosyltransferase 2-like" evidence="3">
    <location>
        <begin position="3"/>
        <end position="136"/>
    </location>
</feature>